<comment type="caution">
    <text evidence="1">The sequence shown here is derived from an EMBL/GenBank/DDBJ whole genome shotgun (WGS) entry which is preliminary data.</text>
</comment>
<dbReference type="Gene3D" id="1.10.3230.10">
    <property type="entry name" value="YqbG-like"/>
    <property type="match status" value="1"/>
</dbReference>
<name>W7DQK9_9LIST</name>
<dbReference type="Proteomes" id="UP000019241">
    <property type="component" value="Unassembled WGS sequence"/>
</dbReference>
<proteinExistence type="predicted"/>
<accession>W7DQK9</accession>
<dbReference type="EMBL" id="AODM01000066">
    <property type="protein sequence ID" value="EUJ47656.1"/>
    <property type="molecule type" value="Genomic_DNA"/>
</dbReference>
<reference evidence="1 2" key="1">
    <citation type="submission" date="2012-12" db="EMBL/GenBank/DDBJ databases">
        <title>Novel taxa of Listeriaceae from agricultural environments in the United States.</title>
        <authorList>
            <person name="den Bakker H.C."/>
            <person name="Allred A."/>
            <person name="Warchocki S."/>
            <person name="Wright E.M."/>
            <person name="Burrell A."/>
            <person name="Nightingale K.K."/>
            <person name="Kephart D."/>
            <person name="Wiedmann M."/>
        </authorList>
    </citation>
    <scope>NUCLEOTIDE SEQUENCE [LARGE SCALE GENOMIC DNA]</scope>
    <source>
        <strain evidence="1 2">FSL S10-1203</strain>
    </source>
</reference>
<evidence type="ECO:0000313" key="1">
    <source>
        <dbReference type="EMBL" id="EUJ47656.1"/>
    </source>
</evidence>
<dbReference type="AlphaFoldDB" id="W7DQK9"/>
<organism evidence="1 2">
    <name type="scientific">Listeria fleischmannii FSL S10-1203</name>
    <dbReference type="NCBI Taxonomy" id="1265822"/>
    <lineage>
        <taxon>Bacteria</taxon>
        <taxon>Bacillati</taxon>
        <taxon>Bacillota</taxon>
        <taxon>Bacilli</taxon>
        <taxon>Bacillales</taxon>
        <taxon>Listeriaceae</taxon>
        <taxon>Listeria</taxon>
    </lineage>
</organism>
<sequence length="133" mass="15290">MKILVDYAFFTKDYGSTRIDTEEFTSLVKRAQNLIIKETNFRLNEDWFNVQEAAIQEFVKLAICSQIEYMFETGGVSEATASSVNSARIGDFEYSKGTRSNASIKQEDSQISRDALDYLFFYWLNVCEGGVKW</sequence>
<dbReference type="RefSeq" id="WP_036064897.1">
    <property type="nucleotide sequence ID" value="NZ_AODM01000066.1"/>
</dbReference>
<dbReference type="InterPro" id="IPR036558">
    <property type="entry name" value="YqbG-like_sf"/>
</dbReference>
<protein>
    <submittedName>
        <fullName evidence="1">Uncharacterized protein</fullName>
    </submittedName>
</protein>
<gene>
    <name evidence="1" type="ORF">MCOL2_18089</name>
</gene>
<evidence type="ECO:0000313" key="2">
    <source>
        <dbReference type="Proteomes" id="UP000019241"/>
    </source>
</evidence>